<evidence type="ECO:0000256" key="10">
    <source>
        <dbReference type="SAM" id="MobiDB-lite"/>
    </source>
</evidence>
<dbReference type="GO" id="GO:0008270">
    <property type="term" value="F:zinc ion binding"/>
    <property type="evidence" value="ECO:0007669"/>
    <property type="project" value="UniProtKB-KW"/>
</dbReference>
<dbReference type="PROSITE" id="PS51802">
    <property type="entry name" value="ZF_CCHHC"/>
    <property type="match status" value="2"/>
</dbReference>
<keyword evidence="3" id="KW-0479">Metal-binding</keyword>
<feature type="compositionally biased region" description="Polar residues" evidence="10">
    <location>
        <begin position="104"/>
        <end position="125"/>
    </location>
</feature>
<keyword evidence="11" id="KW-1185">Reference proteome</keyword>
<dbReference type="Pfam" id="PF01530">
    <property type="entry name" value="zf-C2HC"/>
    <property type="match status" value="1"/>
</dbReference>
<protein>
    <submittedName>
        <fullName evidence="12">C2H2-type domain-containing protein</fullName>
    </submittedName>
</protein>
<evidence type="ECO:0000256" key="4">
    <source>
        <dbReference type="ARBA" id="ARBA00022737"/>
    </source>
</evidence>
<sequence length="412" mass="43470">MSDFSAKNIVHVVEQLTEEQDEDSEGNASRFVNSITETTDKIICKPSTSDLSSSQASLESVSQASGINPLPVHPPLPFSAESLATSASNHATAAALNLNCSECGSTPESRTPQSPLSIDSQSSHTPRGKSPVVQFSSVGVGEFRSPSKVPYPLSSFPTGLKNRNEAGKLTCPTPGCDGSGHQTGLYTHHRSLSGCPRRPDKSTIQLLALQQDTVLRCTTPGCSGKGHVNSNRTSHRSMRHMSHQVTVTAASTSSTSTDVSAVAQPSVASIVSTHITTLDETPLDLTLRKCSQKLAEKRNQDNDSPEVKRSRVDDVGRLLNRHITSDVASPLPTLTPFSGSSSPSACILGKEMSWMLEESASSKCFRNGEGAATVAAAATASLNNGSTATSFQLARLLLAQLQAQHDASSMLS</sequence>
<dbReference type="GO" id="GO:0000981">
    <property type="term" value="F:DNA-binding transcription factor activity, RNA polymerase II-specific"/>
    <property type="evidence" value="ECO:0007669"/>
    <property type="project" value="TreeGrafter"/>
</dbReference>
<dbReference type="InterPro" id="IPR002515">
    <property type="entry name" value="Znf_C2H2C"/>
</dbReference>
<organism evidence="11 12">
    <name type="scientific">Setaria digitata</name>
    <dbReference type="NCBI Taxonomy" id="48799"/>
    <lineage>
        <taxon>Eukaryota</taxon>
        <taxon>Metazoa</taxon>
        <taxon>Ecdysozoa</taxon>
        <taxon>Nematoda</taxon>
        <taxon>Chromadorea</taxon>
        <taxon>Rhabditida</taxon>
        <taxon>Spirurina</taxon>
        <taxon>Spiruromorpha</taxon>
        <taxon>Filarioidea</taxon>
        <taxon>Setariidae</taxon>
        <taxon>Setaria</taxon>
    </lineage>
</organism>
<keyword evidence="5" id="KW-0863">Zinc-finger</keyword>
<comment type="subcellular location">
    <subcellularLocation>
        <location evidence="1">Nucleus</location>
    </subcellularLocation>
</comment>
<evidence type="ECO:0000256" key="9">
    <source>
        <dbReference type="ARBA" id="ARBA00023242"/>
    </source>
</evidence>
<dbReference type="GO" id="GO:0005634">
    <property type="term" value="C:nucleus"/>
    <property type="evidence" value="ECO:0007669"/>
    <property type="project" value="UniProtKB-SubCell"/>
</dbReference>
<dbReference type="SUPFAM" id="SSF103637">
    <property type="entry name" value="CCHHC domain"/>
    <property type="match status" value="2"/>
</dbReference>
<evidence type="ECO:0000256" key="5">
    <source>
        <dbReference type="ARBA" id="ARBA00022771"/>
    </source>
</evidence>
<dbReference type="GO" id="GO:0007399">
    <property type="term" value="P:nervous system development"/>
    <property type="evidence" value="ECO:0007669"/>
    <property type="project" value="UniProtKB-KW"/>
</dbReference>
<dbReference type="Gene3D" id="4.10.320.30">
    <property type="match status" value="2"/>
</dbReference>
<keyword evidence="6" id="KW-0862">Zinc</keyword>
<evidence type="ECO:0000256" key="8">
    <source>
        <dbReference type="ARBA" id="ARBA00023163"/>
    </source>
</evidence>
<feature type="region of interest" description="Disordered" evidence="10">
    <location>
        <begin position="104"/>
        <end position="132"/>
    </location>
</feature>
<keyword evidence="9" id="KW-0539">Nucleus</keyword>
<evidence type="ECO:0000256" key="6">
    <source>
        <dbReference type="ARBA" id="ARBA00022833"/>
    </source>
</evidence>
<evidence type="ECO:0000313" key="12">
    <source>
        <dbReference type="WBParaSite" id="sdigi.contig77.g3747.t1"/>
    </source>
</evidence>
<dbReference type="WBParaSite" id="sdigi.contig77.g3747.t1">
    <property type="protein sequence ID" value="sdigi.contig77.g3747.t1"/>
    <property type="gene ID" value="sdigi.contig77.g3747"/>
</dbReference>
<keyword evidence="7" id="KW-0805">Transcription regulation</keyword>
<evidence type="ECO:0000256" key="7">
    <source>
        <dbReference type="ARBA" id="ARBA00023015"/>
    </source>
</evidence>
<dbReference type="GO" id="GO:0000978">
    <property type="term" value="F:RNA polymerase II cis-regulatory region sequence-specific DNA binding"/>
    <property type="evidence" value="ECO:0007669"/>
    <property type="project" value="TreeGrafter"/>
</dbReference>
<keyword evidence="8" id="KW-0804">Transcription</keyword>
<evidence type="ECO:0000256" key="2">
    <source>
        <dbReference type="ARBA" id="ARBA00010194"/>
    </source>
</evidence>
<dbReference type="Proteomes" id="UP000887581">
    <property type="component" value="Unplaced"/>
</dbReference>
<dbReference type="AlphaFoldDB" id="A0A915Q729"/>
<dbReference type="FunFam" id="4.10.320.30:FF:000001">
    <property type="entry name" value="Myelin transcription factor 1-like, a"/>
    <property type="match status" value="1"/>
</dbReference>
<dbReference type="PANTHER" id="PTHR10816">
    <property type="entry name" value="MYELIN TRANSCRIPTION FACTOR 1-RELATED"/>
    <property type="match status" value="1"/>
</dbReference>
<accession>A0A915Q729</accession>
<name>A0A915Q729_9BILA</name>
<keyword evidence="4" id="KW-0677">Repeat</keyword>
<comment type="similarity">
    <text evidence="2">Belongs to the MYT1 family.</text>
</comment>
<dbReference type="PANTHER" id="PTHR10816:SF15">
    <property type="entry name" value="MYELIN TRANSCRIPTION FACTOR 1-LIKE PROTEIN"/>
    <property type="match status" value="1"/>
</dbReference>
<reference evidence="12" key="1">
    <citation type="submission" date="2022-11" db="UniProtKB">
        <authorList>
            <consortium name="WormBaseParasite"/>
        </authorList>
    </citation>
    <scope>IDENTIFICATION</scope>
</reference>
<evidence type="ECO:0000256" key="1">
    <source>
        <dbReference type="ARBA" id="ARBA00004123"/>
    </source>
</evidence>
<proteinExistence type="inferred from homology"/>
<dbReference type="InterPro" id="IPR036060">
    <property type="entry name" value="Znf_C2H2C_sf"/>
</dbReference>
<evidence type="ECO:0000313" key="11">
    <source>
        <dbReference type="Proteomes" id="UP000887581"/>
    </source>
</evidence>
<evidence type="ECO:0000256" key="3">
    <source>
        <dbReference type="ARBA" id="ARBA00022723"/>
    </source>
</evidence>